<dbReference type="PANTHER" id="PTHR46268:SF6">
    <property type="entry name" value="UNIVERSAL STRESS PROTEIN UP12"/>
    <property type="match status" value="1"/>
</dbReference>
<evidence type="ECO:0000259" key="2">
    <source>
        <dbReference type="Pfam" id="PF00582"/>
    </source>
</evidence>
<dbReference type="HOGENOM" id="CLU_049301_11_0_2"/>
<dbReference type="STRING" id="797303.Natpe_2675"/>
<dbReference type="InterPro" id="IPR006016">
    <property type="entry name" value="UspA"/>
</dbReference>
<dbReference type="OrthoDB" id="107030at2157"/>
<name>L0JQ23_NATP1</name>
<dbReference type="CDD" id="cd00293">
    <property type="entry name" value="USP-like"/>
    <property type="match status" value="1"/>
</dbReference>
<dbReference type="Pfam" id="PF00582">
    <property type="entry name" value="Usp"/>
    <property type="match status" value="1"/>
</dbReference>
<dbReference type="AlphaFoldDB" id="L0JQ23"/>
<protein>
    <submittedName>
        <fullName evidence="3">Universal stress protein UspA-like protein</fullName>
    </submittedName>
</protein>
<dbReference type="Proteomes" id="UP000010843">
    <property type="component" value="Chromosome"/>
</dbReference>
<comment type="similarity">
    <text evidence="1">Belongs to the universal stress protein A family.</text>
</comment>
<evidence type="ECO:0000256" key="1">
    <source>
        <dbReference type="ARBA" id="ARBA00008791"/>
    </source>
</evidence>
<feature type="domain" description="UspA" evidence="2">
    <location>
        <begin position="5"/>
        <end position="151"/>
    </location>
</feature>
<dbReference type="KEGG" id="npe:Natpe_2675"/>
<dbReference type="PRINTS" id="PR01438">
    <property type="entry name" value="UNVRSLSTRESS"/>
</dbReference>
<accession>L0JQ23</accession>
<proteinExistence type="inferred from homology"/>
<evidence type="ECO:0000313" key="4">
    <source>
        <dbReference type="Proteomes" id="UP000010843"/>
    </source>
</evidence>
<evidence type="ECO:0000313" key="3">
    <source>
        <dbReference type="EMBL" id="AGB32481.1"/>
    </source>
</evidence>
<sequence>MTESMYDRILVPTDGSDTAELAVEHALDLAEQYGATVHALYVVDTNAMSLSLGGEQLDRIEQGHYGEMDEVRERAESATGYVADRARERGIDTVEHVSAGRPHDMIGNYVADNDIDLVVMGSHGRTGVRRALLGSVTERTLRSTRAPVLVIDADEE</sequence>
<dbReference type="InterPro" id="IPR006015">
    <property type="entry name" value="Universal_stress_UspA"/>
</dbReference>
<dbReference type="InterPro" id="IPR014729">
    <property type="entry name" value="Rossmann-like_a/b/a_fold"/>
</dbReference>
<gene>
    <name evidence="3" type="ordered locus">Natpe_2675</name>
</gene>
<reference evidence="4" key="1">
    <citation type="submission" date="2012-02" db="EMBL/GenBank/DDBJ databases">
        <title>Complete sequence of chromosome of Natrinema pellirubrum DSM 15624.</title>
        <authorList>
            <person name="Lucas S."/>
            <person name="Han J."/>
            <person name="Lapidus A."/>
            <person name="Cheng J.-F."/>
            <person name="Goodwin L."/>
            <person name="Pitluck S."/>
            <person name="Peters L."/>
            <person name="Teshima H."/>
            <person name="Detter J.C."/>
            <person name="Han C."/>
            <person name="Tapia R."/>
            <person name="Land M."/>
            <person name="Hauser L."/>
            <person name="Kyrpides N."/>
            <person name="Ivanova N."/>
            <person name="Pagani I."/>
            <person name="Sproer C."/>
            <person name="Anderson I."/>
            <person name="Woyke T."/>
        </authorList>
    </citation>
    <scope>NUCLEOTIDE SEQUENCE [LARGE SCALE GENOMIC DNA]</scope>
    <source>
        <strain evidence="4">DSM 15624 / JCM 10476 / NCIMB 786</strain>
    </source>
</reference>
<organism evidence="3 4">
    <name type="scientific">Natrinema pellirubrum (strain DSM 15624 / CIP 106293 / JCM 10476 / NCIMB 786 / 157)</name>
    <dbReference type="NCBI Taxonomy" id="797303"/>
    <lineage>
        <taxon>Archaea</taxon>
        <taxon>Methanobacteriati</taxon>
        <taxon>Methanobacteriota</taxon>
        <taxon>Stenosarchaea group</taxon>
        <taxon>Halobacteria</taxon>
        <taxon>Halobacteriales</taxon>
        <taxon>Natrialbaceae</taxon>
        <taxon>Natrinema</taxon>
    </lineage>
</organism>
<dbReference type="PANTHER" id="PTHR46268">
    <property type="entry name" value="STRESS RESPONSE PROTEIN NHAX"/>
    <property type="match status" value="1"/>
</dbReference>
<dbReference type="Gene3D" id="3.40.50.620">
    <property type="entry name" value="HUPs"/>
    <property type="match status" value="1"/>
</dbReference>
<dbReference type="eggNOG" id="arCOG02053">
    <property type="taxonomic scope" value="Archaea"/>
</dbReference>
<dbReference type="SUPFAM" id="SSF52402">
    <property type="entry name" value="Adenine nucleotide alpha hydrolases-like"/>
    <property type="match status" value="1"/>
</dbReference>
<dbReference type="EMBL" id="CP003372">
    <property type="protein sequence ID" value="AGB32481.1"/>
    <property type="molecule type" value="Genomic_DNA"/>
</dbReference>